<gene>
    <name evidence="2" type="ORF">GCM10023147_48210</name>
</gene>
<comment type="caution">
    <text evidence="2">The sequence shown here is derived from an EMBL/GenBank/DDBJ whole genome shotgun (WGS) entry which is preliminary data.</text>
</comment>
<accession>A0ABP8KF09</accession>
<dbReference type="CDD" id="cd06193">
    <property type="entry name" value="siderophore_interacting"/>
    <property type="match status" value="1"/>
</dbReference>
<evidence type="ECO:0000259" key="1">
    <source>
        <dbReference type="PROSITE" id="PS51384"/>
    </source>
</evidence>
<evidence type="ECO:0000313" key="3">
    <source>
        <dbReference type="Proteomes" id="UP001500635"/>
    </source>
</evidence>
<keyword evidence="3" id="KW-1185">Reference proteome</keyword>
<sequence>MSMTRLSASTTGPADIKRAIRERAQAGPLRRASCVLTAIDAQTPSYARITLQTDDLGDYIAQPADAFKLTLPEGPPMLRALTVRAFDPDTGRVTVDVQRHDGALTDWLGAARPGDRVELAGMRAEWALPEGIADVALVADGSALPAAAAIIEGLPRSVRVTAYVAPPTAADVALVPEHPGLTLRTVSGVAEVTAHAPRAAVTGRRLQVWIAAEAGEVRLLRRHVLAHWGVDRGDLLARAYWRAGATNTDIDTENIVRYRDAVAGGADRFDPALTEEIDLE</sequence>
<evidence type="ECO:0000313" key="2">
    <source>
        <dbReference type="EMBL" id="GAA4405208.1"/>
    </source>
</evidence>
<dbReference type="InterPro" id="IPR017938">
    <property type="entry name" value="Riboflavin_synthase-like_b-brl"/>
</dbReference>
<dbReference type="EMBL" id="BAABFR010000134">
    <property type="protein sequence ID" value="GAA4405208.1"/>
    <property type="molecule type" value="Genomic_DNA"/>
</dbReference>
<dbReference type="Pfam" id="PF08021">
    <property type="entry name" value="FAD_binding_9"/>
    <property type="match status" value="1"/>
</dbReference>
<dbReference type="Gene3D" id="2.40.30.10">
    <property type="entry name" value="Translation factors"/>
    <property type="match status" value="1"/>
</dbReference>
<dbReference type="InterPro" id="IPR007037">
    <property type="entry name" value="SIP_rossman_dom"/>
</dbReference>
<dbReference type="SUPFAM" id="SSF63380">
    <property type="entry name" value="Riboflavin synthase domain-like"/>
    <property type="match status" value="1"/>
</dbReference>
<dbReference type="Gene3D" id="3.40.50.80">
    <property type="entry name" value="Nucleotide-binding domain of ferredoxin-NADP reductase (FNR) module"/>
    <property type="match status" value="1"/>
</dbReference>
<dbReference type="PANTHER" id="PTHR30157">
    <property type="entry name" value="FERRIC REDUCTASE, NADPH-DEPENDENT"/>
    <property type="match status" value="1"/>
</dbReference>
<protein>
    <submittedName>
        <fullName evidence="2">Siderophore-interacting protein</fullName>
    </submittedName>
</protein>
<dbReference type="InterPro" id="IPR013113">
    <property type="entry name" value="SIP_FAD-bd"/>
</dbReference>
<dbReference type="InterPro" id="IPR039374">
    <property type="entry name" value="SIP_fam"/>
</dbReference>
<dbReference type="PROSITE" id="PS51384">
    <property type="entry name" value="FAD_FR"/>
    <property type="match status" value="1"/>
</dbReference>
<dbReference type="PANTHER" id="PTHR30157:SF0">
    <property type="entry name" value="NADPH-DEPENDENT FERRIC-CHELATE REDUCTASE"/>
    <property type="match status" value="1"/>
</dbReference>
<dbReference type="Proteomes" id="UP001500635">
    <property type="component" value="Unassembled WGS sequence"/>
</dbReference>
<dbReference type="InterPro" id="IPR039261">
    <property type="entry name" value="FNR_nucleotide-bd"/>
</dbReference>
<proteinExistence type="predicted"/>
<name>A0ABP8KF09_9ACTN</name>
<organism evidence="2 3">
    <name type="scientific">Tsukamurella soli</name>
    <dbReference type="NCBI Taxonomy" id="644556"/>
    <lineage>
        <taxon>Bacteria</taxon>
        <taxon>Bacillati</taxon>
        <taxon>Actinomycetota</taxon>
        <taxon>Actinomycetes</taxon>
        <taxon>Mycobacteriales</taxon>
        <taxon>Tsukamurellaceae</taxon>
        <taxon>Tsukamurella</taxon>
    </lineage>
</organism>
<dbReference type="InterPro" id="IPR017927">
    <property type="entry name" value="FAD-bd_FR_type"/>
</dbReference>
<reference evidence="3" key="1">
    <citation type="journal article" date="2019" name="Int. J. Syst. Evol. Microbiol.">
        <title>The Global Catalogue of Microorganisms (GCM) 10K type strain sequencing project: providing services to taxonomists for standard genome sequencing and annotation.</title>
        <authorList>
            <consortium name="The Broad Institute Genomics Platform"/>
            <consortium name="The Broad Institute Genome Sequencing Center for Infectious Disease"/>
            <person name="Wu L."/>
            <person name="Ma J."/>
        </authorList>
    </citation>
    <scope>NUCLEOTIDE SEQUENCE [LARGE SCALE GENOMIC DNA]</scope>
    <source>
        <strain evidence="3">JCM 17688</strain>
    </source>
</reference>
<feature type="domain" description="FAD-binding FR-type" evidence="1">
    <location>
        <begin position="29"/>
        <end position="129"/>
    </location>
</feature>
<dbReference type="Pfam" id="PF04954">
    <property type="entry name" value="SIP"/>
    <property type="match status" value="1"/>
</dbReference>